<gene>
    <name evidence="2" type="ORF">J41TS12_09070</name>
</gene>
<evidence type="ECO:0008006" key="4">
    <source>
        <dbReference type="Google" id="ProtNLM"/>
    </source>
</evidence>
<feature type="transmembrane region" description="Helical" evidence="1">
    <location>
        <begin position="185"/>
        <end position="203"/>
    </location>
</feature>
<reference evidence="2 3" key="1">
    <citation type="submission" date="2021-03" db="EMBL/GenBank/DDBJ databases">
        <title>Antimicrobial resistance genes in bacteria isolated from Japanese honey, and their potential for conferring macrolide and lincosamide resistance in the American foulbrood pathogen Paenibacillus larvae.</title>
        <authorList>
            <person name="Okamoto M."/>
            <person name="Kumagai M."/>
            <person name="Kanamori H."/>
            <person name="Takamatsu D."/>
        </authorList>
    </citation>
    <scope>NUCLEOTIDE SEQUENCE [LARGE SCALE GENOMIC DNA]</scope>
    <source>
        <strain evidence="2 3">J41TS12</strain>
    </source>
</reference>
<evidence type="ECO:0000313" key="2">
    <source>
        <dbReference type="EMBL" id="GIO36046.1"/>
    </source>
</evidence>
<feature type="transmembrane region" description="Helical" evidence="1">
    <location>
        <begin position="12"/>
        <end position="33"/>
    </location>
</feature>
<dbReference type="EMBL" id="BORR01000003">
    <property type="protein sequence ID" value="GIO36046.1"/>
    <property type="molecule type" value="Genomic_DNA"/>
</dbReference>
<dbReference type="InterPro" id="IPR025699">
    <property type="entry name" value="ABC2_memb-like"/>
</dbReference>
<comment type="caution">
    <text evidence="2">The sequence shown here is derived from an EMBL/GenBank/DDBJ whole genome shotgun (WGS) entry which is preliminary data.</text>
</comment>
<feature type="transmembrane region" description="Helical" evidence="1">
    <location>
        <begin position="39"/>
        <end position="56"/>
    </location>
</feature>
<evidence type="ECO:0000256" key="1">
    <source>
        <dbReference type="SAM" id="Phobius"/>
    </source>
</evidence>
<keyword evidence="1" id="KW-0472">Membrane</keyword>
<feature type="transmembrane region" description="Helical" evidence="1">
    <location>
        <begin position="77"/>
        <end position="102"/>
    </location>
</feature>
<keyword evidence="1" id="KW-1133">Transmembrane helix</keyword>
<keyword evidence="1" id="KW-0812">Transmembrane</keyword>
<dbReference type="PANTHER" id="PTHR41309">
    <property type="entry name" value="MEMBRANE PROTEIN-RELATED"/>
    <property type="match status" value="1"/>
</dbReference>
<dbReference type="Proteomes" id="UP000681162">
    <property type="component" value="Unassembled WGS sequence"/>
</dbReference>
<name>A0A919XPK0_9BACL</name>
<proteinExistence type="predicted"/>
<evidence type="ECO:0000313" key="3">
    <source>
        <dbReference type="Proteomes" id="UP000681162"/>
    </source>
</evidence>
<feature type="transmembrane region" description="Helical" evidence="1">
    <location>
        <begin position="114"/>
        <end position="138"/>
    </location>
</feature>
<accession>A0A919XPK0</accession>
<dbReference type="AlphaFoldDB" id="A0A919XPK0"/>
<dbReference type="RefSeq" id="WP_212938428.1">
    <property type="nucleotide sequence ID" value="NZ_BORR01000003.1"/>
</dbReference>
<keyword evidence="3" id="KW-1185">Reference proteome</keyword>
<feature type="transmembrane region" description="Helical" evidence="1">
    <location>
        <begin position="145"/>
        <end position="165"/>
    </location>
</feature>
<dbReference type="PANTHER" id="PTHR41309:SF2">
    <property type="entry name" value="MEMBRANE PROTEIN"/>
    <property type="match status" value="1"/>
</dbReference>
<organism evidence="2 3">
    <name type="scientific">Paenibacillus antibioticophila</name>
    <dbReference type="NCBI Taxonomy" id="1274374"/>
    <lineage>
        <taxon>Bacteria</taxon>
        <taxon>Bacillati</taxon>
        <taxon>Bacillota</taxon>
        <taxon>Bacilli</taxon>
        <taxon>Bacillales</taxon>
        <taxon>Paenibacillaceae</taxon>
        <taxon>Paenibacillus</taxon>
    </lineage>
</organism>
<dbReference type="Pfam" id="PF13346">
    <property type="entry name" value="ABC2_membrane_5"/>
    <property type="match status" value="1"/>
</dbReference>
<sequence>MHSIGGLMKKDFLLIRRFIWLLAIYAVVFSGIMQKENHTLIYSLFPGLLLILGISSDSQRSAQQFLVSLPVPRNRLVLSKYLSSLILVVAAVLIATGMNFASDLLYGHPVHLDLMLIVGTFLSMVIFMSIYLPFFYWLGLKGFQVVNVVMMIAIMVANGVMTSLLTASDFRFLQDRFLEQPGLSWIFLILLTLLVSVISYLISCRAFRTRDL</sequence>
<protein>
    <recommendedName>
        <fullName evidence="4">ABC-2 transporter permease</fullName>
    </recommendedName>
</protein>